<proteinExistence type="predicted"/>
<dbReference type="Proteomes" id="UP000092444">
    <property type="component" value="Unassembled WGS sequence"/>
</dbReference>
<name>A0A1B0GET7_GLOMM</name>
<evidence type="ECO:0000313" key="3">
    <source>
        <dbReference type="Proteomes" id="UP000092444"/>
    </source>
</evidence>
<accession>A0A1B0GET7</accession>
<dbReference type="VEuPathDB" id="VectorBase:GMOY011811"/>
<organism evidence="2 3">
    <name type="scientific">Glossina morsitans morsitans</name>
    <name type="common">Savannah tsetse fly</name>
    <dbReference type="NCBI Taxonomy" id="37546"/>
    <lineage>
        <taxon>Eukaryota</taxon>
        <taxon>Metazoa</taxon>
        <taxon>Ecdysozoa</taxon>
        <taxon>Arthropoda</taxon>
        <taxon>Hexapoda</taxon>
        <taxon>Insecta</taxon>
        <taxon>Pterygota</taxon>
        <taxon>Neoptera</taxon>
        <taxon>Endopterygota</taxon>
        <taxon>Diptera</taxon>
        <taxon>Brachycera</taxon>
        <taxon>Muscomorpha</taxon>
        <taxon>Hippoboscoidea</taxon>
        <taxon>Glossinidae</taxon>
        <taxon>Glossina</taxon>
    </lineage>
</organism>
<dbReference type="EMBL" id="CCAG010012587">
    <property type="status" value="NOT_ANNOTATED_CDS"/>
    <property type="molecule type" value="Genomic_DNA"/>
</dbReference>
<dbReference type="EnsemblMetazoa" id="GMOY011811-RA">
    <property type="protein sequence ID" value="GMOY011811-PA"/>
    <property type="gene ID" value="GMOY011811"/>
</dbReference>
<dbReference type="AlphaFoldDB" id="A0A1B0GET7"/>
<protein>
    <submittedName>
        <fullName evidence="2">Uncharacterized protein</fullName>
    </submittedName>
</protein>
<evidence type="ECO:0000313" key="2">
    <source>
        <dbReference type="EnsemblMetazoa" id="GMOY011811-PA"/>
    </source>
</evidence>
<sequence>MVASCMLLAKTPTLKHSSGHITPLRAMVPLGTRSGRSKELNGPSPGAVGPRGAPITCIKNGRFHMFPENDDAGVTGQFASGRRSVTSWKVCGPYKDLNEVW</sequence>
<feature type="region of interest" description="Disordered" evidence="1">
    <location>
        <begin position="33"/>
        <end position="52"/>
    </location>
</feature>
<reference evidence="2" key="1">
    <citation type="submission" date="2020-05" db="UniProtKB">
        <authorList>
            <consortium name="EnsemblMetazoa"/>
        </authorList>
    </citation>
    <scope>IDENTIFICATION</scope>
    <source>
        <strain evidence="2">Yale</strain>
    </source>
</reference>
<keyword evidence="3" id="KW-1185">Reference proteome</keyword>
<evidence type="ECO:0000256" key="1">
    <source>
        <dbReference type="SAM" id="MobiDB-lite"/>
    </source>
</evidence>